<accession>A0A8T1VAJ5</accession>
<dbReference type="OrthoDB" id="155831at2759"/>
<protein>
    <recommendedName>
        <fullName evidence="5">NmrA-like domain-containing protein</fullName>
    </recommendedName>
</protein>
<keyword evidence="1" id="KW-0521">NADP</keyword>
<comment type="caution">
    <text evidence="3">The sequence shown here is derived from an EMBL/GenBank/DDBJ whole genome shotgun (WGS) entry which is preliminary data.</text>
</comment>
<dbReference type="PANTHER" id="PTHR47706">
    <property type="entry name" value="NMRA-LIKE FAMILY PROTEIN"/>
    <property type="match status" value="1"/>
</dbReference>
<evidence type="ECO:0000256" key="1">
    <source>
        <dbReference type="ARBA" id="ARBA00022857"/>
    </source>
</evidence>
<dbReference type="PANTHER" id="PTHR47706:SF4">
    <property type="entry name" value="NMRA-LIKE DOMAIN-CONTAINING PROTEIN"/>
    <property type="match status" value="1"/>
</dbReference>
<name>A0A8T1VAJ5_9STRA</name>
<dbReference type="AlphaFoldDB" id="A0A8T1VAJ5"/>
<dbReference type="Proteomes" id="UP000694044">
    <property type="component" value="Unassembled WGS sequence"/>
</dbReference>
<organism evidence="3 4">
    <name type="scientific">Phytophthora pseudosyringae</name>
    <dbReference type="NCBI Taxonomy" id="221518"/>
    <lineage>
        <taxon>Eukaryota</taxon>
        <taxon>Sar</taxon>
        <taxon>Stramenopiles</taxon>
        <taxon>Oomycota</taxon>
        <taxon>Peronosporomycetes</taxon>
        <taxon>Peronosporales</taxon>
        <taxon>Peronosporaceae</taxon>
        <taxon>Phytophthora</taxon>
    </lineage>
</organism>
<gene>
    <name evidence="3" type="ORF">PHYPSEUDO_010728</name>
</gene>
<dbReference type="EMBL" id="JAGDFM010000464">
    <property type="protein sequence ID" value="KAG7377976.1"/>
    <property type="molecule type" value="Genomic_DNA"/>
</dbReference>
<proteinExistence type="predicted"/>
<keyword evidence="4" id="KW-1185">Reference proteome</keyword>
<sequence>MRQGGECSRRAVRDERPLLPVALAKASSCGAEVQFEVDAELVILLPAVLRAGIKSTISFFSFRSRADTQPNSQASIPATDHAHRHRCGRIVRQVLRRRSTRCRLEVVVLTRSHKDFLDGKSGLIEQRITDYTSAPQLTELLKDCDALVGTIFDMTKTYADIHQSLIEACKQTPKCKRFVPCNVVVKNALRAQHELEWITISLVWLVDYIVPSANRYHADVGPLHALDLKTKSMVIPGTGNEKFSITSPRDTAKAVAKLLKSSNTWRPYTYVQGVVRSVDELRRVFERNEPPESAITAEFKLYVPSGHLKFDQDMVKRDRAEYFPNVHFRTAQELLDAVKMDPNVIV</sequence>
<dbReference type="GO" id="GO:0016491">
    <property type="term" value="F:oxidoreductase activity"/>
    <property type="evidence" value="ECO:0007669"/>
    <property type="project" value="UniProtKB-KW"/>
</dbReference>
<reference evidence="3" key="1">
    <citation type="submission" date="2021-02" db="EMBL/GenBank/DDBJ databases">
        <authorList>
            <person name="Palmer J.M."/>
        </authorList>
    </citation>
    <scope>NUCLEOTIDE SEQUENCE</scope>
    <source>
        <strain evidence="3">SCRP734</strain>
    </source>
</reference>
<evidence type="ECO:0000256" key="2">
    <source>
        <dbReference type="ARBA" id="ARBA00023002"/>
    </source>
</evidence>
<evidence type="ECO:0000313" key="3">
    <source>
        <dbReference type="EMBL" id="KAG7377976.1"/>
    </source>
</evidence>
<keyword evidence="2" id="KW-0560">Oxidoreductase</keyword>
<evidence type="ECO:0000313" key="4">
    <source>
        <dbReference type="Proteomes" id="UP000694044"/>
    </source>
</evidence>
<evidence type="ECO:0008006" key="5">
    <source>
        <dbReference type="Google" id="ProtNLM"/>
    </source>
</evidence>
<dbReference type="InterPro" id="IPR051609">
    <property type="entry name" value="NmrA/Isoflavone_reductase-like"/>
</dbReference>